<accession>A0ABX1GGB2</accession>
<evidence type="ECO:0000313" key="1">
    <source>
        <dbReference type="EMBL" id="NKI17244.1"/>
    </source>
</evidence>
<protein>
    <submittedName>
        <fullName evidence="1">Uncharacterized protein</fullName>
    </submittedName>
</protein>
<organism evidence="1 2">
    <name type="scientific">Spongiibacter thalassae</name>
    <dbReference type="NCBI Taxonomy" id="2721624"/>
    <lineage>
        <taxon>Bacteria</taxon>
        <taxon>Pseudomonadati</taxon>
        <taxon>Pseudomonadota</taxon>
        <taxon>Gammaproteobacteria</taxon>
        <taxon>Cellvibrionales</taxon>
        <taxon>Spongiibacteraceae</taxon>
        <taxon>Spongiibacter</taxon>
    </lineage>
</organism>
<proteinExistence type="predicted"/>
<evidence type="ECO:0000313" key="2">
    <source>
        <dbReference type="Proteomes" id="UP000765845"/>
    </source>
</evidence>
<name>A0ABX1GGB2_9GAMM</name>
<gene>
    <name evidence="1" type="ORF">HCU74_07400</name>
</gene>
<keyword evidence="2" id="KW-1185">Reference proteome</keyword>
<reference evidence="1 2" key="1">
    <citation type="submission" date="2020-04" db="EMBL/GenBank/DDBJ databases">
        <authorList>
            <person name="Yoon J."/>
        </authorList>
    </citation>
    <scope>NUCLEOTIDE SEQUENCE [LARGE SCALE GENOMIC DNA]</scope>
    <source>
        <strain evidence="1 2">KMU-166</strain>
    </source>
</reference>
<dbReference type="EMBL" id="JAAWWK010000002">
    <property type="protein sequence ID" value="NKI17244.1"/>
    <property type="molecule type" value="Genomic_DNA"/>
</dbReference>
<comment type="caution">
    <text evidence="1">The sequence shown here is derived from an EMBL/GenBank/DDBJ whole genome shotgun (WGS) entry which is preliminary data.</text>
</comment>
<sequence length="196" mass="22507">MRFSDLNCFVDLRCFKQSSFYDVPVKALRHEDLLDFLMRIEMVDGKAARADAIHRLKVAGRQAQQNGWIDDGARLMPSDLGSMSDVSILISRFDRGERAAIMFALSEGTSLIETITLKRTDLRKRSLSPASRQIAERMPAHIHCEWLFWRECGGIAVPLSNLPGRWAQKMPISWEIFSKTFHQRWDSHYPPVSKQA</sequence>
<dbReference type="RefSeq" id="WP_168449756.1">
    <property type="nucleotide sequence ID" value="NZ_JAAWWK010000002.1"/>
</dbReference>
<dbReference type="Proteomes" id="UP000765845">
    <property type="component" value="Unassembled WGS sequence"/>
</dbReference>